<proteinExistence type="inferred from homology"/>
<dbReference type="SUPFAM" id="SSF53850">
    <property type="entry name" value="Periplasmic binding protein-like II"/>
    <property type="match status" value="2"/>
</dbReference>
<dbReference type="GO" id="GO:1904680">
    <property type="term" value="F:peptide transmembrane transporter activity"/>
    <property type="evidence" value="ECO:0007669"/>
    <property type="project" value="TreeGrafter"/>
</dbReference>
<sequence>MILSACAPQGSAPVVQTVEVKVTEVVEVVKEKEVEKIVEVTATPIPEWTRPHPILSDVRVRQAIAHCTNPIELIGSVYGFLPEEQRAKQIMDTFIPKDSPWYAKNIDPNANVVTYEFNIEKAGQLLDEAGWKLPEGGRIRVNDKGEPLAIRFTTTNAPFRQTWGAVWVSQLQQCGIQLLPSYIPGSIWFGGNSGLRRRDFDIGAFAWVGETEPPGPSLYACDQIPTPANNWNGQNYMGWCNERASNAIKQANNTLNLEERKKNYVIVQEEFSKDMVSLPLFQRLEATAYNKDLKGLRPDPTEYWSANSQDFELPDRKTIVVALGQEPQSLFLLQESAAVAVIVGQLIYGVDATQYSYGFQNVGLEGEDFPRIENGGATLTEVEIKDGDVLVNANGDVGTFKDGKLTDAEGKELALKVKNAAGEEVDLVAGVKVPQLTVTFKFKPRKWQDGEDLKNADFELGYKVACDRESGNTSYFTCDRTAKHEVLADGLGYTVTYVPGYLNPRYYLPPYGYYPSHRVVETEGEYKGKTLAEVPPKDFKNLPELTEKPLGTGPFKLESWEKGSKITLKAFPDFYLGAPKAEEIVIQIFDANPAGAVAALLQGTVDIVGKEVIGAGQELETVIKEAQAGKINAEPIASPTWEHADMNLNTR</sequence>
<evidence type="ECO:0000313" key="7">
    <source>
        <dbReference type="Proteomes" id="UP000230790"/>
    </source>
</evidence>
<feature type="domain" description="Solute-binding protein family 5" evidence="5">
    <location>
        <begin position="50"/>
        <end position="220"/>
    </location>
</feature>
<evidence type="ECO:0000313" key="6">
    <source>
        <dbReference type="EMBL" id="PJF46792.1"/>
    </source>
</evidence>
<dbReference type="Gene3D" id="3.10.105.10">
    <property type="entry name" value="Dipeptide-binding Protein, Domain 3"/>
    <property type="match status" value="1"/>
</dbReference>
<comment type="caution">
    <text evidence="6">The sequence shown here is derived from an EMBL/GenBank/DDBJ whole genome shotgun (WGS) entry which is preliminary data.</text>
</comment>
<evidence type="ECO:0000256" key="2">
    <source>
        <dbReference type="ARBA" id="ARBA00005695"/>
    </source>
</evidence>
<dbReference type="PANTHER" id="PTHR30290:SF10">
    <property type="entry name" value="PERIPLASMIC OLIGOPEPTIDE-BINDING PROTEIN-RELATED"/>
    <property type="match status" value="1"/>
</dbReference>
<dbReference type="Pfam" id="PF00496">
    <property type="entry name" value="SBP_bac_5"/>
    <property type="match status" value="2"/>
</dbReference>
<evidence type="ECO:0000256" key="4">
    <source>
        <dbReference type="ARBA" id="ARBA00022729"/>
    </source>
</evidence>
<organism evidence="6 7">
    <name type="scientific">Candidatus Thermofonsia Clade 3 bacterium</name>
    <dbReference type="NCBI Taxonomy" id="2364212"/>
    <lineage>
        <taxon>Bacteria</taxon>
        <taxon>Bacillati</taxon>
        <taxon>Chloroflexota</taxon>
        <taxon>Candidatus Thermofontia</taxon>
        <taxon>Candidatus Thermofonsia Clade 3</taxon>
    </lineage>
</organism>
<keyword evidence="4" id="KW-0732">Signal</keyword>
<comment type="similarity">
    <text evidence="2">Belongs to the bacterial solute-binding protein 5 family.</text>
</comment>
<dbReference type="InterPro" id="IPR000914">
    <property type="entry name" value="SBP_5_dom"/>
</dbReference>
<dbReference type="GO" id="GO:0015833">
    <property type="term" value="P:peptide transport"/>
    <property type="evidence" value="ECO:0007669"/>
    <property type="project" value="TreeGrafter"/>
</dbReference>
<protein>
    <submittedName>
        <fullName evidence="6">Peptide ABC transporter substrate-binding protein</fullName>
    </submittedName>
</protein>
<feature type="domain" description="Solute-binding protein family 5" evidence="5">
    <location>
        <begin position="435"/>
        <end position="610"/>
    </location>
</feature>
<dbReference type="Gene3D" id="3.40.190.10">
    <property type="entry name" value="Periplasmic binding protein-like II"/>
    <property type="match status" value="1"/>
</dbReference>
<comment type="subcellular location">
    <subcellularLocation>
        <location evidence="1">Cell envelope</location>
    </subcellularLocation>
</comment>
<dbReference type="EMBL" id="PGTN01000094">
    <property type="protein sequence ID" value="PJF46792.1"/>
    <property type="molecule type" value="Genomic_DNA"/>
</dbReference>
<dbReference type="AlphaFoldDB" id="A0A2M8QAI1"/>
<dbReference type="InterPro" id="IPR039424">
    <property type="entry name" value="SBP_5"/>
</dbReference>
<keyword evidence="3" id="KW-0813">Transport</keyword>
<dbReference type="Proteomes" id="UP000230790">
    <property type="component" value="Unassembled WGS sequence"/>
</dbReference>
<evidence type="ECO:0000256" key="1">
    <source>
        <dbReference type="ARBA" id="ARBA00004196"/>
    </source>
</evidence>
<evidence type="ECO:0000256" key="3">
    <source>
        <dbReference type="ARBA" id="ARBA00022448"/>
    </source>
</evidence>
<evidence type="ECO:0000259" key="5">
    <source>
        <dbReference type="Pfam" id="PF00496"/>
    </source>
</evidence>
<dbReference type="PANTHER" id="PTHR30290">
    <property type="entry name" value="PERIPLASMIC BINDING COMPONENT OF ABC TRANSPORTER"/>
    <property type="match status" value="1"/>
</dbReference>
<reference evidence="6 7" key="1">
    <citation type="submission" date="2017-11" db="EMBL/GenBank/DDBJ databases">
        <title>Evolution of Phototrophy in the Chloroflexi Phylum Driven by Horizontal Gene Transfer.</title>
        <authorList>
            <person name="Ward L.M."/>
            <person name="Hemp J."/>
            <person name="Shih P.M."/>
            <person name="Mcglynn S.E."/>
            <person name="Fischer W."/>
        </authorList>
    </citation>
    <scope>NUCLEOTIDE SEQUENCE [LARGE SCALE GENOMIC DNA]</scope>
    <source>
        <strain evidence="6">JP3_7</strain>
    </source>
</reference>
<gene>
    <name evidence="6" type="ORF">CUN48_11950</name>
</gene>
<name>A0A2M8QAI1_9CHLR</name>
<accession>A0A2M8QAI1</accession>